<dbReference type="GO" id="GO:0008233">
    <property type="term" value="F:peptidase activity"/>
    <property type="evidence" value="ECO:0007669"/>
    <property type="project" value="UniProtKB-KW"/>
</dbReference>
<dbReference type="PANTHER" id="PTHR43016">
    <property type="entry name" value="PRESEQUENCE PROTEASE"/>
    <property type="match status" value="1"/>
</dbReference>
<dbReference type="InterPro" id="IPR013578">
    <property type="entry name" value="Peptidase_M16C_assoc"/>
</dbReference>
<dbReference type="Pfam" id="PF00675">
    <property type="entry name" value="Peptidase_M16"/>
    <property type="match status" value="1"/>
</dbReference>
<reference evidence="2 3" key="1">
    <citation type="submission" date="2024-11" db="EMBL/GenBank/DDBJ databases">
        <title>Adaptive evolution of stress response genes in parasites aligns with host niche diversity.</title>
        <authorList>
            <person name="Hahn C."/>
            <person name="Resl P."/>
        </authorList>
    </citation>
    <scope>NUCLEOTIDE SEQUENCE [LARGE SCALE GENOMIC DNA]</scope>
    <source>
        <strain evidence="2">EGGRZ-B1_66</strain>
        <tissue evidence="2">Body</tissue>
    </source>
</reference>
<dbReference type="Pfam" id="PF08367">
    <property type="entry name" value="M16C_assoc"/>
    <property type="match status" value="1"/>
</dbReference>
<accession>A0ABD2Q2I7</accession>
<comment type="caution">
    <text evidence="2">The sequence shown here is derived from an EMBL/GenBank/DDBJ whole genome shotgun (WGS) entry which is preliminary data.</text>
</comment>
<sequence length="821" mass="93356">MLVNKLQKLAPGSFKYGYVLKNNFLINEFRMRVFEFVHESSGASHLHFARDDRNKCFAAHFRTMPPDNSGVPHILEHTVLCGSQKFPVRDPFFKMLRRSQATFMNAMTASDSTMYPFATMNDTDYFNLLASSSVNCLARDIQRHLLPQTYAHDSGGIPLEIPSLTWEQLQGFHRQLYHPRNCTVLTYGDMDVEPVLQFVSSQYLTPCPPVEVPAYMGLEPAWTKPRELHLQCQPDPMNAFPERPCLVALSYRIGDSRDIYESFKMQILSQLLISGENAPLYQGLIIQERVEAVLHAFEVGLRHESSDFGMRLLMNLFYPLAHGVTHQLESYLQVQAKIDWFKQDYEKDPDGFFNELIDRHLLNNPHRLLSVMRPAEGHKDQLARQEQQLLDRTVAQLSPDQRSKYITNCQQLQQKQAQEQDTSLLPCLRLQDIPKEAVREPFQVQQQVHLNEAPTNGLLYLHMLIPLDTLDPQLLPYVPLFAQLFTQIGAQGMDYLQFAQAEELVCTGISCRPHLHSLIDPVEGIQLLDRPVKALHLSTSCLARNIDRTFDLMGRMFKAPDWTDRPRILQLTQMAMASDWSADALAHNAHRYALDEASSALNATSSQSNRWSGLSQARFMLGPVARQVESELDHLVQQMQLIWRHVNCNTDLRMSLHGGQDELSIALPIARQEKGGAYGGNVGVSSGKFSFTTYRDPSASRSLRAFESGLQWAAEKCQFTDQDLLEAKLSQFQQLDRPVSAGARGSRAFLSNYTDQLVQQHRDRLFGVNGQQVREAARDLLHKSSASSTDRFDCILGPRETAHKEHLSEAGWTIESIFSIE</sequence>
<proteinExistence type="predicted"/>
<dbReference type="AlphaFoldDB" id="A0ABD2Q2I7"/>
<dbReference type="Proteomes" id="UP001626550">
    <property type="component" value="Unassembled WGS sequence"/>
</dbReference>
<organism evidence="2 3">
    <name type="scientific">Cichlidogyrus casuarinus</name>
    <dbReference type="NCBI Taxonomy" id="1844966"/>
    <lineage>
        <taxon>Eukaryota</taxon>
        <taxon>Metazoa</taxon>
        <taxon>Spiralia</taxon>
        <taxon>Lophotrochozoa</taxon>
        <taxon>Platyhelminthes</taxon>
        <taxon>Monogenea</taxon>
        <taxon>Monopisthocotylea</taxon>
        <taxon>Dactylogyridea</taxon>
        <taxon>Ancyrocephalidae</taxon>
        <taxon>Cichlidogyrus</taxon>
    </lineage>
</organism>
<keyword evidence="2" id="KW-0645">Protease</keyword>
<dbReference type="InterPro" id="IPR011765">
    <property type="entry name" value="Pept_M16_N"/>
</dbReference>
<name>A0ABD2Q2I7_9PLAT</name>
<keyword evidence="2" id="KW-0378">Hydrolase</keyword>
<dbReference type="SMART" id="SM01264">
    <property type="entry name" value="M16C_associated"/>
    <property type="match status" value="1"/>
</dbReference>
<dbReference type="Gene3D" id="3.30.830.10">
    <property type="entry name" value="Metalloenzyme, LuxS/M16 peptidase-like"/>
    <property type="match status" value="6"/>
</dbReference>
<dbReference type="Pfam" id="PF05193">
    <property type="entry name" value="Peptidase_M16_C"/>
    <property type="match status" value="1"/>
</dbReference>
<evidence type="ECO:0000259" key="1">
    <source>
        <dbReference type="SMART" id="SM01264"/>
    </source>
</evidence>
<dbReference type="InterPro" id="IPR011249">
    <property type="entry name" value="Metalloenz_LuxS/M16"/>
</dbReference>
<dbReference type="PANTHER" id="PTHR43016:SF13">
    <property type="entry name" value="PRESEQUENCE PROTEASE, MITOCHONDRIAL"/>
    <property type="match status" value="1"/>
</dbReference>
<evidence type="ECO:0000313" key="2">
    <source>
        <dbReference type="EMBL" id="KAL3313835.1"/>
    </source>
</evidence>
<gene>
    <name evidence="2" type="primary">PITRM1</name>
    <name evidence="2" type="ORF">Ciccas_007563</name>
</gene>
<protein>
    <submittedName>
        <fullName evidence="2">Presequence protease, mitochondrial</fullName>
    </submittedName>
</protein>
<keyword evidence="3" id="KW-1185">Reference proteome</keyword>
<evidence type="ECO:0000313" key="3">
    <source>
        <dbReference type="Proteomes" id="UP001626550"/>
    </source>
</evidence>
<dbReference type="InterPro" id="IPR007863">
    <property type="entry name" value="Peptidase_M16_C"/>
</dbReference>
<feature type="domain" description="Peptidase M16C associated" evidence="1">
    <location>
        <begin position="372"/>
        <end position="621"/>
    </location>
</feature>
<dbReference type="EMBL" id="JBJKFK010001179">
    <property type="protein sequence ID" value="KAL3313835.1"/>
    <property type="molecule type" value="Genomic_DNA"/>
</dbReference>
<dbReference type="SUPFAM" id="SSF63411">
    <property type="entry name" value="LuxS/MPP-like metallohydrolase"/>
    <property type="match status" value="4"/>
</dbReference>
<dbReference type="GO" id="GO:0006508">
    <property type="term" value="P:proteolysis"/>
    <property type="evidence" value="ECO:0007669"/>
    <property type="project" value="UniProtKB-KW"/>
</dbReference>